<dbReference type="GO" id="GO:0017171">
    <property type="term" value="F:serine hydrolase activity"/>
    <property type="evidence" value="ECO:0007669"/>
    <property type="project" value="TreeGrafter"/>
</dbReference>
<reference evidence="1" key="1">
    <citation type="submission" date="2016-07" db="EMBL/GenBank/DDBJ databases">
        <authorList>
            <person name="Bretaudeau A."/>
        </authorList>
    </citation>
    <scope>NUCLEOTIDE SEQUENCE</scope>
    <source>
        <strain evidence="1">Rice</strain>
        <tissue evidence="1">Whole body</tissue>
    </source>
</reference>
<organism evidence="1">
    <name type="scientific">Spodoptera frugiperda</name>
    <name type="common">Fall armyworm</name>
    <dbReference type="NCBI Taxonomy" id="7108"/>
    <lineage>
        <taxon>Eukaryota</taxon>
        <taxon>Metazoa</taxon>
        <taxon>Ecdysozoa</taxon>
        <taxon>Arthropoda</taxon>
        <taxon>Hexapoda</taxon>
        <taxon>Insecta</taxon>
        <taxon>Pterygota</taxon>
        <taxon>Neoptera</taxon>
        <taxon>Endopterygota</taxon>
        <taxon>Lepidoptera</taxon>
        <taxon>Glossata</taxon>
        <taxon>Ditrysia</taxon>
        <taxon>Noctuoidea</taxon>
        <taxon>Noctuidae</taxon>
        <taxon>Amphipyrinae</taxon>
        <taxon>Spodoptera</taxon>
    </lineage>
</organism>
<evidence type="ECO:0000313" key="1">
    <source>
        <dbReference type="EMBL" id="SOQ57292.1"/>
    </source>
</evidence>
<proteinExistence type="predicted"/>
<dbReference type="PANTHER" id="PTHR20908">
    <property type="entry name" value="LD15586P"/>
    <property type="match status" value="1"/>
</dbReference>
<dbReference type="PANTHER" id="PTHR20908:SF1">
    <property type="entry name" value="LD15586P"/>
    <property type="match status" value="1"/>
</dbReference>
<dbReference type="Pfam" id="PF05705">
    <property type="entry name" value="DUF829"/>
    <property type="match status" value="1"/>
</dbReference>
<protein>
    <submittedName>
        <fullName evidence="1">SFRICE_037540</fullName>
    </submittedName>
</protein>
<dbReference type="EMBL" id="ODYU01011517">
    <property type="protein sequence ID" value="SOQ57292.1"/>
    <property type="molecule type" value="Genomic_DNA"/>
</dbReference>
<name>A0A2H1WWC7_SPOFR</name>
<gene>
    <name evidence="1" type="ORF">SFRICE_037540</name>
</gene>
<dbReference type="AlphaFoldDB" id="A0A2H1WWC7"/>
<sequence>MVSDDAAYDGARLPISNLFTRALKTPRTHMKVFHNVATKHYMKATDVFHHTPCRAPGLFLVSKTDLVGAEKRSRSVHDSWVRSGIKCNFKCWDKSPHVLHYIHHPEEYKQALYSHMRQCGLLKDKS</sequence>
<accession>A0A2H1WWC7</accession>
<dbReference type="InterPro" id="IPR008547">
    <property type="entry name" value="DUF829_TMEM53"/>
</dbReference>